<reference evidence="2 3" key="1">
    <citation type="journal article" date="2018" name="Mol. Biol. Evol.">
        <title>Analysis of the draft genome of the red seaweed Gracilariopsis chorda provides insights into genome size evolution in Rhodophyta.</title>
        <authorList>
            <person name="Lee J."/>
            <person name="Yang E.C."/>
            <person name="Graf L."/>
            <person name="Yang J.H."/>
            <person name="Qiu H."/>
            <person name="Zel Zion U."/>
            <person name="Chan C.X."/>
            <person name="Stephens T.G."/>
            <person name="Weber A.P.M."/>
            <person name="Boo G.H."/>
            <person name="Boo S.M."/>
            <person name="Kim K.M."/>
            <person name="Shin Y."/>
            <person name="Jung M."/>
            <person name="Lee S.J."/>
            <person name="Yim H.S."/>
            <person name="Lee J.H."/>
            <person name="Bhattacharya D."/>
            <person name="Yoon H.S."/>
        </authorList>
    </citation>
    <scope>NUCLEOTIDE SEQUENCE [LARGE SCALE GENOMIC DNA]</scope>
    <source>
        <strain evidence="2 3">SKKU-2015</strain>
        <tissue evidence="2">Whole body</tissue>
    </source>
</reference>
<proteinExistence type="predicted"/>
<dbReference type="Proteomes" id="UP000247409">
    <property type="component" value="Unassembled WGS sequence"/>
</dbReference>
<dbReference type="OrthoDB" id="4650at2759"/>
<dbReference type="EMBL" id="NBIV01000068">
    <property type="protein sequence ID" value="PXF45174.1"/>
    <property type="molecule type" value="Genomic_DNA"/>
</dbReference>
<organism evidence="2 3">
    <name type="scientific">Gracilariopsis chorda</name>
    <dbReference type="NCBI Taxonomy" id="448386"/>
    <lineage>
        <taxon>Eukaryota</taxon>
        <taxon>Rhodophyta</taxon>
        <taxon>Florideophyceae</taxon>
        <taxon>Rhodymeniophycidae</taxon>
        <taxon>Gracilariales</taxon>
        <taxon>Gracilariaceae</taxon>
        <taxon>Gracilariopsis</taxon>
    </lineage>
</organism>
<evidence type="ECO:0000313" key="3">
    <source>
        <dbReference type="Proteomes" id="UP000247409"/>
    </source>
</evidence>
<sequence length="210" mass="23558">MTPETMTLTKALVELKLLKKRINKKVEQLEVVVVKRGGVLPAAIKSEADFIRTTKADWQSLNALMSRRRKIKTALVVANAVTKVKIAGEEMTIAEAIERKSLVSTDRLILNRLKFVLSQAQGKVDRHNRELDERINQLLETSYGNRESQLSKEDYERIARPFKEGNTSVLIDPLNCATLMTKMEESVDAFESEVDVALSIANATTEISIS</sequence>
<accession>A0A2V3IST9</accession>
<keyword evidence="3" id="KW-1185">Reference proteome</keyword>
<comment type="caution">
    <text evidence="2">The sequence shown here is derived from an EMBL/GenBank/DDBJ whole genome shotgun (WGS) entry which is preliminary data.</text>
</comment>
<evidence type="ECO:0000256" key="1">
    <source>
        <dbReference type="SAM" id="Coils"/>
    </source>
</evidence>
<gene>
    <name evidence="2" type="ORF">BWQ96_05075</name>
</gene>
<name>A0A2V3IST9_9FLOR</name>
<dbReference type="AlphaFoldDB" id="A0A2V3IST9"/>
<keyword evidence="1" id="KW-0175">Coiled coil</keyword>
<protein>
    <submittedName>
        <fullName evidence="2">Uncharacterized protein</fullName>
    </submittedName>
</protein>
<feature type="coiled-coil region" evidence="1">
    <location>
        <begin position="110"/>
        <end position="137"/>
    </location>
</feature>
<evidence type="ECO:0000313" key="2">
    <source>
        <dbReference type="EMBL" id="PXF45174.1"/>
    </source>
</evidence>